<dbReference type="RefSeq" id="WP_218884854.1">
    <property type="nucleotide sequence ID" value="NZ_BAAAGN010000005.1"/>
</dbReference>
<proteinExistence type="predicted"/>
<feature type="region of interest" description="Disordered" evidence="1">
    <location>
        <begin position="1"/>
        <end position="25"/>
    </location>
</feature>
<dbReference type="InterPro" id="IPR036388">
    <property type="entry name" value="WH-like_DNA-bd_sf"/>
</dbReference>
<evidence type="ECO:0000259" key="2">
    <source>
        <dbReference type="PROSITE" id="PS50995"/>
    </source>
</evidence>
<dbReference type="EMBL" id="JACCBB010000001">
    <property type="protein sequence ID" value="NYD21691.1"/>
    <property type="molecule type" value="Genomic_DNA"/>
</dbReference>
<dbReference type="InterPro" id="IPR039422">
    <property type="entry name" value="MarR/SlyA-like"/>
</dbReference>
<dbReference type="GO" id="GO:0006950">
    <property type="term" value="P:response to stress"/>
    <property type="evidence" value="ECO:0007669"/>
    <property type="project" value="TreeGrafter"/>
</dbReference>
<dbReference type="Gene3D" id="1.10.10.10">
    <property type="entry name" value="Winged helix-like DNA-binding domain superfamily/Winged helix DNA-binding domain"/>
    <property type="match status" value="1"/>
</dbReference>
<comment type="caution">
    <text evidence="3">The sequence shown here is derived from an EMBL/GenBank/DDBJ whole genome shotgun (WGS) entry which is preliminary data.</text>
</comment>
<dbReference type="GO" id="GO:0003700">
    <property type="term" value="F:DNA-binding transcription factor activity"/>
    <property type="evidence" value="ECO:0007669"/>
    <property type="project" value="InterPro"/>
</dbReference>
<dbReference type="PANTHER" id="PTHR33164">
    <property type="entry name" value="TRANSCRIPTIONAL REGULATOR, MARR FAMILY"/>
    <property type="match status" value="1"/>
</dbReference>
<dbReference type="PROSITE" id="PS50995">
    <property type="entry name" value="HTH_MARR_2"/>
    <property type="match status" value="1"/>
</dbReference>
<dbReference type="InterPro" id="IPR000835">
    <property type="entry name" value="HTH_MarR-typ"/>
</dbReference>
<dbReference type="AlphaFoldDB" id="A0A7Y9ATY2"/>
<evidence type="ECO:0000313" key="3">
    <source>
        <dbReference type="EMBL" id="NYD21691.1"/>
    </source>
</evidence>
<gene>
    <name evidence="3" type="ORF">BJ968_001231</name>
</gene>
<dbReference type="PANTHER" id="PTHR33164:SF104">
    <property type="entry name" value="TRANSCRIPTIONAL REGULATORY PROTEIN"/>
    <property type="match status" value="1"/>
</dbReference>
<accession>A0A7Y9ATY2</accession>
<dbReference type="SUPFAM" id="SSF46785">
    <property type="entry name" value="Winged helix' DNA-binding domain"/>
    <property type="match status" value="1"/>
</dbReference>
<sequence length="182" mass="19443">MTSTSRSPAPDGRDDPGDPGDPADAVDAVRREWATVHPDLDTAPMAVAGRLRLVAAALARATDPVVKAEGLTRPEFDVLSAVRRSGRTPLTPTGIAAATLSSGAATTKRLDHLTRVGHLERTPDERDGRVTRLSLTPAGRDLVDRLLPRVLDAERAFAARLSARERDDLTASLRVLLRHAPA</sequence>
<dbReference type="GO" id="GO:0003677">
    <property type="term" value="F:DNA binding"/>
    <property type="evidence" value="ECO:0007669"/>
    <property type="project" value="UniProtKB-KW"/>
</dbReference>
<organism evidence="3 4">
    <name type="scientific">Kineococcus aurantiacus</name>
    <dbReference type="NCBI Taxonomy" id="37633"/>
    <lineage>
        <taxon>Bacteria</taxon>
        <taxon>Bacillati</taxon>
        <taxon>Actinomycetota</taxon>
        <taxon>Actinomycetes</taxon>
        <taxon>Kineosporiales</taxon>
        <taxon>Kineosporiaceae</taxon>
        <taxon>Kineococcus</taxon>
    </lineage>
</organism>
<reference evidence="3 4" key="1">
    <citation type="submission" date="2020-07" db="EMBL/GenBank/DDBJ databases">
        <title>Sequencing the genomes of 1000 actinobacteria strains.</title>
        <authorList>
            <person name="Klenk H.-P."/>
        </authorList>
    </citation>
    <scope>NUCLEOTIDE SEQUENCE [LARGE SCALE GENOMIC DNA]</scope>
    <source>
        <strain evidence="3 4">DSM 7487</strain>
    </source>
</reference>
<dbReference type="Pfam" id="PF12802">
    <property type="entry name" value="MarR_2"/>
    <property type="match status" value="1"/>
</dbReference>
<dbReference type="Proteomes" id="UP000521922">
    <property type="component" value="Unassembled WGS sequence"/>
</dbReference>
<evidence type="ECO:0000256" key="1">
    <source>
        <dbReference type="SAM" id="MobiDB-lite"/>
    </source>
</evidence>
<keyword evidence="3" id="KW-0238">DNA-binding</keyword>
<evidence type="ECO:0000313" key="4">
    <source>
        <dbReference type="Proteomes" id="UP000521922"/>
    </source>
</evidence>
<name>A0A7Y9ATY2_9ACTN</name>
<feature type="domain" description="HTH marR-type" evidence="2">
    <location>
        <begin position="44"/>
        <end position="178"/>
    </location>
</feature>
<dbReference type="SMART" id="SM00347">
    <property type="entry name" value="HTH_MARR"/>
    <property type="match status" value="1"/>
</dbReference>
<dbReference type="InterPro" id="IPR036390">
    <property type="entry name" value="WH_DNA-bd_sf"/>
</dbReference>
<keyword evidence="4" id="KW-1185">Reference proteome</keyword>
<protein>
    <submittedName>
        <fullName evidence="3">DNA-binding MarR family transcriptional regulator</fullName>
    </submittedName>
</protein>